<dbReference type="InterPro" id="IPR016169">
    <property type="entry name" value="FAD-bd_PCMH_sub2"/>
</dbReference>
<keyword evidence="5" id="KW-0274">FAD</keyword>
<feature type="signal peptide" evidence="8">
    <location>
        <begin position="1"/>
        <end position="28"/>
    </location>
</feature>
<organism evidence="10 11">
    <name type="scientific">Papaver somniferum</name>
    <name type="common">Opium poppy</name>
    <dbReference type="NCBI Taxonomy" id="3469"/>
    <lineage>
        <taxon>Eukaryota</taxon>
        <taxon>Viridiplantae</taxon>
        <taxon>Streptophyta</taxon>
        <taxon>Embryophyta</taxon>
        <taxon>Tracheophyta</taxon>
        <taxon>Spermatophyta</taxon>
        <taxon>Magnoliopsida</taxon>
        <taxon>Ranunculales</taxon>
        <taxon>Papaveraceae</taxon>
        <taxon>Papaveroideae</taxon>
        <taxon>Papaver</taxon>
    </lineage>
</organism>
<evidence type="ECO:0000256" key="8">
    <source>
        <dbReference type="SAM" id="SignalP"/>
    </source>
</evidence>
<dbReference type="PROSITE" id="PS51387">
    <property type="entry name" value="FAD_PCMH"/>
    <property type="match status" value="2"/>
</dbReference>
<dbReference type="STRING" id="3469.A0A4Y7IYZ7"/>
<dbReference type="InterPro" id="IPR036318">
    <property type="entry name" value="FAD-bd_PCMH-like_sf"/>
</dbReference>
<proteinExistence type="inferred from homology"/>
<dbReference type="Gramene" id="RZC53827">
    <property type="protein sequence ID" value="RZC53827"/>
    <property type="gene ID" value="C5167_012682"/>
</dbReference>
<keyword evidence="6" id="KW-1015">Disulfide bond</keyword>
<dbReference type="InterPro" id="IPR006094">
    <property type="entry name" value="Oxid_FAD_bind_N"/>
</dbReference>
<keyword evidence="11" id="KW-1185">Reference proteome</keyword>
<evidence type="ECO:0000313" key="11">
    <source>
        <dbReference type="Proteomes" id="UP000316621"/>
    </source>
</evidence>
<dbReference type="Gene3D" id="3.30.465.10">
    <property type="match status" value="2"/>
</dbReference>
<evidence type="ECO:0000256" key="5">
    <source>
        <dbReference type="ARBA" id="ARBA00022827"/>
    </source>
</evidence>
<accession>A0A4Y7IYZ7</accession>
<evidence type="ECO:0000256" key="4">
    <source>
        <dbReference type="ARBA" id="ARBA00022729"/>
    </source>
</evidence>
<dbReference type="InterPro" id="IPR016166">
    <property type="entry name" value="FAD-bd_PCMH"/>
</dbReference>
<evidence type="ECO:0000313" key="10">
    <source>
        <dbReference type="EMBL" id="RZC53827.1"/>
    </source>
</evidence>
<name>A0A4Y7IYZ7_PAPSO</name>
<evidence type="ECO:0000256" key="3">
    <source>
        <dbReference type="ARBA" id="ARBA00022630"/>
    </source>
</evidence>
<evidence type="ECO:0000256" key="6">
    <source>
        <dbReference type="ARBA" id="ARBA00023157"/>
    </source>
</evidence>
<dbReference type="Pfam" id="PF08031">
    <property type="entry name" value="BBE"/>
    <property type="match status" value="2"/>
</dbReference>
<evidence type="ECO:0000259" key="9">
    <source>
        <dbReference type="PROSITE" id="PS51387"/>
    </source>
</evidence>
<dbReference type="GO" id="GO:0071949">
    <property type="term" value="F:FAD binding"/>
    <property type="evidence" value="ECO:0007669"/>
    <property type="project" value="InterPro"/>
</dbReference>
<dbReference type="GO" id="GO:0016491">
    <property type="term" value="F:oxidoreductase activity"/>
    <property type="evidence" value="ECO:0007669"/>
    <property type="project" value="InterPro"/>
</dbReference>
<evidence type="ECO:0000256" key="7">
    <source>
        <dbReference type="ARBA" id="ARBA00023180"/>
    </source>
</evidence>
<evidence type="ECO:0000256" key="1">
    <source>
        <dbReference type="ARBA" id="ARBA00001974"/>
    </source>
</evidence>
<comment type="cofactor">
    <cofactor evidence="1">
        <name>FAD</name>
        <dbReference type="ChEBI" id="CHEBI:57692"/>
    </cofactor>
</comment>
<reference evidence="10 11" key="1">
    <citation type="journal article" date="2018" name="Science">
        <title>The opium poppy genome and morphinan production.</title>
        <authorList>
            <person name="Guo L."/>
            <person name="Winzer T."/>
            <person name="Yang X."/>
            <person name="Li Y."/>
            <person name="Ning Z."/>
            <person name="He Z."/>
            <person name="Teodor R."/>
            <person name="Lu Y."/>
            <person name="Bowser T.A."/>
            <person name="Graham I.A."/>
            <person name="Ye K."/>
        </authorList>
    </citation>
    <scope>NUCLEOTIDE SEQUENCE [LARGE SCALE GENOMIC DNA]</scope>
    <source>
        <strain evidence="11">cv. HN1</strain>
        <tissue evidence="10">Leaves</tissue>
    </source>
</reference>
<dbReference type="Gene3D" id="3.30.43.10">
    <property type="entry name" value="Uridine Diphospho-n-acetylenolpyruvylglucosamine Reductase, domain 2"/>
    <property type="match status" value="2"/>
</dbReference>
<dbReference type="InterPro" id="IPR012951">
    <property type="entry name" value="BBE"/>
</dbReference>
<sequence>MSTTSVRSPVLLILISFFLLAIPMGASSSTHHGDFLKCLSDHSNTSIPIYTPQNSKYSFILQSTLASLRFNTSTTPKPFLILTPLTESHVQTAVVCSKKHGIQIKVRSGGHDFEGLSYISDVPFIIVDLFNLKKIDVDVNSKVAWVQSGATTGEVYYTIAKKSKTLGFPAAICTTVGVGGHFSGGGYGFMLRKYGTAADNVIDARIVDAHGKILNRKSMGKGLFWAIRGGGGGSFGIVISWKIKLVTVPPVVTVFSVSKTLAEGATSLVHKWQQAAHKLPHELFIMLGLGIVDATPKGEKTIIATFDSMYLGDAKKLQTIMQARFPELGLESKDYTEMSWIQSVLLFDGIPTNSSIDVLVSRPQPKSLAKVKSDYVKQVIPPIELENIWKRILKDEQTGMMFMPYGGKMSEIAETETPFPHRNGTLFKIIYLVYWTEEQVGISKKYLNQIKRMYEFMTPYVTKSPREAYANYRDLDLGQTSKNGTASYAQAKVWGSKYFKGNFDKLVYVKSKVDPDNFFRNEQSIPRDSSLTHYGDFLKCLSDHSSTSIPVYTPQSSNYSLILESTMGNLRFNTSSTLKPFLILTPLKESHVQTAVICSRKHGIQIKVRSGGHDFEGLSYISDVPFITLDLFNLGEIDVDVNGKVAWVQSGATSGEVYYKIAEKSNTLGFPATTCTTVGIGGQISGGGYGFMLRKYGLAADNIIDARIVDVDGRILNKKSMGKGLFWAIRGGGGGSFGIVVSWKIKLVTVPPVVTVFSVGKTLAEGATSLVHKWQQVAHKLPHDLFLQLGLSVVDATPKEEKTILATFDSMYLGDAKKLQTIMQDKFPELGLESKDYIEMSWIQSVLLFDGIPTNSSIDILVNRPQAKSMGKGKSDYVKQVIAQVELETIWERMLKDEQNGMVLIPYGGKMSEIAESETPFPHRDGTLFMIFHFVFWDEKQVPEKYIDQIRRMYEFMTPYVSKSPRGAYANYRDLNLGQTNINGTSSYSQAKVWGSKYFKDNFDKLVYVKSRVDPDNFFRNEQSIPSVAH</sequence>
<dbReference type="AlphaFoldDB" id="A0A4Y7IYZ7"/>
<dbReference type="OMA" id="IQCLSHN"/>
<comment type="similarity">
    <text evidence="2">Belongs to the oxygen-dependent FAD-linked oxidoreductase family.</text>
</comment>
<dbReference type="InterPro" id="IPR016167">
    <property type="entry name" value="FAD-bd_PCMH_sub1"/>
</dbReference>
<feature type="chain" id="PRO_5021467180" description="FAD-binding PCMH-type domain-containing protein" evidence="8">
    <location>
        <begin position="29"/>
        <end position="1030"/>
    </location>
</feature>
<dbReference type="SUPFAM" id="SSF56176">
    <property type="entry name" value="FAD-binding/transporter-associated domain-like"/>
    <property type="match status" value="2"/>
</dbReference>
<evidence type="ECO:0000256" key="2">
    <source>
        <dbReference type="ARBA" id="ARBA00005466"/>
    </source>
</evidence>
<feature type="domain" description="FAD-binding PCMH-type" evidence="9">
    <location>
        <begin position="576"/>
        <end position="750"/>
    </location>
</feature>
<dbReference type="Pfam" id="PF01565">
    <property type="entry name" value="FAD_binding_4"/>
    <property type="match status" value="2"/>
</dbReference>
<gene>
    <name evidence="10" type="ORF">C5167_012682</name>
</gene>
<dbReference type="Proteomes" id="UP000316621">
    <property type="component" value="Chromosome 3"/>
</dbReference>
<feature type="domain" description="FAD-binding PCMH-type" evidence="9">
    <location>
        <begin position="74"/>
        <end position="248"/>
    </location>
</feature>
<keyword evidence="3" id="KW-0285">Flavoprotein</keyword>
<dbReference type="EMBL" id="CM010717">
    <property type="protein sequence ID" value="RZC53827.1"/>
    <property type="molecule type" value="Genomic_DNA"/>
</dbReference>
<keyword evidence="7" id="KW-0325">Glycoprotein</keyword>
<dbReference type="PANTHER" id="PTHR32448">
    <property type="entry name" value="OS08G0158400 PROTEIN"/>
    <property type="match status" value="1"/>
</dbReference>
<dbReference type="FunFam" id="3.30.43.10:FF:000004">
    <property type="entry name" value="Berberine bridge enzyme-like 15"/>
    <property type="match status" value="2"/>
</dbReference>
<keyword evidence="4 8" id="KW-0732">Signal</keyword>
<dbReference type="Gene3D" id="3.40.462.20">
    <property type="match status" value="2"/>
</dbReference>
<protein>
    <recommendedName>
        <fullName evidence="9">FAD-binding PCMH-type domain-containing protein</fullName>
    </recommendedName>
</protein>